<proteinExistence type="predicted"/>
<keyword evidence="2" id="KW-1185">Reference proteome</keyword>
<dbReference type="RefSeq" id="WP_026848972.1">
    <property type="nucleotide sequence ID" value="NZ_CP011454.1"/>
</dbReference>
<dbReference type="Proteomes" id="UP000076404">
    <property type="component" value="Chromosome"/>
</dbReference>
<organism evidence="1 2">
    <name type="scientific">Gemmatimonas phototrophica</name>
    <dbReference type="NCBI Taxonomy" id="1379270"/>
    <lineage>
        <taxon>Bacteria</taxon>
        <taxon>Pseudomonadati</taxon>
        <taxon>Gemmatimonadota</taxon>
        <taxon>Gemmatimonadia</taxon>
        <taxon>Gemmatimonadales</taxon>
        <taxon>Gemmatimonadaceae</taxon>
        <taxon>Gemmatimonas</taxon>
    </lineage>
</organism>
<reference evidence="1 2" key="1">
    <citation type="journal article" date="2014" name="Proc. Natl. Acad. Sci. U.S.A.">
        <title>Functional type 2 photosynthetic reaction centers found in the rare bacterial phylum Gemmatimonadetes.</title>
        <authorList>
            <person name="Zeng Y."/>
            <person name="Feng F."/>
            <person name="Medova H."/>
            <person name="Dean J."/>
            <person name="Koblizek M."/>
        </authorList>
    </citation>
    <scope>NUCLEOTIDE SEQUENCE [LARGE SCALE GENOMIC DNA]</scope>
    <source>
        <strain evidence="1 2">AP64</strain>
    </source>
</reference>
<dbReference type="AlphaFoldDB" id="A0A143BGT0"/>
<evidence type="ECO:0000313" key="2">
    <source>
        <dbReference type="Proteomes" id="UP000076404"/>
    </source>
</evidence>
<dbReference type="KEGG" id="gph:GEMMAAP_00275"/>
<accession>A0A143BGT0</accession>
<gene>
    <name evidence="1" type="ORF">GEMMAAP_00275</name>
</gene>
<dbReference type="EMBL" id="CP011454">
    <property type="protein sequence ID" value="AMW03702.1"/>
    <property type="molecule type" value="Genomic_DNA"/>
</dbReference>
<reference evidence="1 2" key="2">
    <citation type="journal article" date="2016" name="Environ. Microbiol. Rep.">
        <title>Metagenomic evidence for the presence of phototrophic Gemmatimonadetes bacteria in diverse environments.</title>
        <authorList>
            <person name="Zeng Y."/>
            <person name="Baumbach J."/>
            <person name="Barbosa E.G."/>
            <person name="Azevedo V."/>
            <person name="Zhang C."/>
            <person name="Koblizek M."/>
        </authorList>
    </citation>
    <scope>NUCLEOTIDE SEQUENCE [LARGE SCALE GENOMIC DNA]</scope>
    <source>
        <strain evidence="1 2">AP64</strain>
    </source>
</reference>
<sequence>MQIRLKHHADGAVSLTCTRADGSTTWQRFTGPTAMVMPVHDLTHYAVESTLGYARGFYGLVAEGWAIQDFAKPWPRGPIPDEAREVELLVGFFDAERREGVTWSAEEFGAHAAVFIAATEARGKTAPSAVRLPSAEQLVAVRAVCADLLARWFATEPGGELVLEFGLV</sequence>
<protein>
    <submittedName>
        <fullName evidence="1">Uncharacterized protein</fullName>
    </submittedName>
</protein>
<evidence type="ECO:0000313" key="1">
    <source>
        <dbReference type="EMBL" id="AMW03702.1"/>
    </source>
</evidence>
<name>A0A143BGT0_9BACT</name>
<dbReference type="eggNOG" id="ENOG5031687">
    <property type="taxonomic scope" value="Bacteria"/>
</dbReference>
<dbReference type="STRING" id="1379270.GEMMAAP_00275"/>
<dbReference type="OrthoDB" id="1493986at2"/>